<comment type="caution">
    <text evidence="2">The sequence shown here is derived from an EMBL/GenBank/DDBJ whole genome shotgun (WGS) entry which is preliminary data.</text>
</comment>
<evidence type="ECO:0000313" key="2">
    <source>
        <dbReference type="EMBL" id="KAL3729887.1"/>
    </source>
</evidence>
<feature type="compositionally biased region" description="Low complexity" evidence="1">
    <location>
        <begin position="9"/>
        <end position="20"/>
    </location>
</feature>
<name>A0ABD3JS80_EUCGL</name>
<evidence type="ECO:0000256" key="1">
    <source>
        <dbReference type="SAM" id="MobiDB-lite"/>
    </source>
</evidence>
<reference evidence="2 3" key="1">
    <citation type="submission" date="2024-11" db="EMBL/GenBank/DDBJ databases">
        <title>Chromosome-level genome assembly of Eucalyptus globulus Labill. provides insights into its genome evolution.</title>
        <authorList>
            <person name="Li X."/>
        </authorList>
    </citation>
    <scope>NUCLEOTIDE SEQUENCE [LARGE SCALE GENOMIC DNA]</scope>
    <source>
        <strain evidence="2">CL2024</strain>
        <tissue evidence="2">Fresh tender leaves</tissue>
    </source>
</reference>
<keyword evidence="3" id="KW-1185">Reference proteome</keyword>
<evidence type="ECO:0000313" key="3">
    <source>
        <dbReference type="Proteomes" id="UP001634007"/>
    </source>
</evidence>
<dbReference type="EMBL" id="JBJKBG010000007">
    <property type="protein sequence ID" value="KAL3729887.1"/>
    <property type="molecule type" value="Genomic_DNA"/>
</dbReference>
<proteinExistence type="predicted"/>
<feature type="region of interest" description="Disordered" evidence="1">
    <location>
        <begin position="1"/>
        <end position="43"/>
    </location>
</feature>
<protein>
    <submittedName>
        <fullName evidence="2">Uncharacterized protein</fullName>
    </submittedName>
</protein>
<organism evidence="2 3">
    <name type="scientific">Eucalyptus globulus</name>
    <name type="common">Tasmanian blue gum</name>
    <dbReference type="NCBI Taxonomy" id="34317"/>
    <lineage>
        <taxon>Eukaryota</taxon>
        <taxon>Viridiplantae</taxon>
        <taxon>Streptophyta</taxon>
        <taxon>Embryophyta</taxon>
        <taxon>Tracheophyta</taxon>
        <taxon>Spermatophyta</taxon>
        <taxon>Magnoliopsida</taxon>
        <taxon>eudicotyledons</taxon>
        <taxon>Gunneridae</taxon>
        <taxon>Pentapetalae</taxon>
        <taxon>rosids</taxon>
        <taxon>malvids</taxon>
        <taxon>Myrtales</taxon>
        <taxon>Myrtaceae</taxon>
        <taxon>Myrtoideae</taxon>
        <taxon>Eucalypteae</taxon>
        <taxon>Eucalyptus</taxon>
    </lineage>
</organism>
<gene>
    <name evidence="2" type="ORF">ACJRO7_026956</name>
</gene>
<sequence>MDFTRTKENAAANRAVVLRRPQADPTMPKGHESRDRSNVVGKASSAKSSYIVCEECAEERERGEGPSAFHCCPCDPVVVGFRTKAGPISRPSGSHLGLSDQVMVELRSEVGSIFHQIILHCTLILFHQ</sequence>
<dbReference type="Proteomes" id="UP001634007">
    <property type="component" value="Unassembled WGS sequence"/>
</dbReference>
<dbReference type="PANTHER" id="PTHR36351:SF1">
    <property type="entry name" value="EMBRYO SAC DEVELOPMENT ARREST 12"/>
    <property type="match status" value="1"/>
</dbReference>
<accession>A0ABD3JS80</accession>
<dbReference type="AlphaFoldDB" id="A0ABD3JS80"/>
<dbReference type="PANTHER" id="PTHR36351">
    <property type="entry name" value="EMBRYO SAC DEVELOPMENT ARREST 12"/>
    <property type="match status" value="1"/>
</dbReference>